<feature type="transmembrane region" description="Helical" evidence="3">
    <location>
        <begin position="289"/>
        <end position="308"/>
    </location>
</feature>
<dbReference type="GO" id="GO:0016020">
    <property type="term" value="C:membrane"/>
    <property type="evidence" value="ECO:0007669"/>
    <property type="project" value="InterPro"/>
</dbReference>
<dbReference type="RefSeq" id="WP_201426568.1">
    <property type="nucleotide sequence ID" value="NZ_JAEQMG010000015.1"/>
</dbReference>
<dbReference type="GO" id="GO:0009847">
    <property type="term" value="P:spore germination"/>
    <property type="evidence" value="ECO:0007669"/>
    <property type="project" value="InterPro"/>
</dbReference>
<name>A0A934TZ05_9FIRM</name>
<dbReference type="AlphaFoldDB" id="A0A934TZ05"/>
<keyword evidence="2 3" id="KW-0472">Membrane</keyword>
<dbReference type="Pfam" id="PF03323">
    <property type="entry name" value="GerA"/>
    <property type="match status" value="1"/>
</dbReference>
<keyword evidence="3" id="KW-0812">Transmembrane</keyword>
<gene>
    <name evidence="4" type="ORF">JKK62_01015</name>
</gene>
<dbReference type="InterPro" id="IPR050768">
    <property type="entry name" value="UPF0353/GerABKA_families"/>
</dbReference>
<evidence type="ECO:0000256" key="2">
    <source>
        <dbReference type="ARBA" id="ARBA00023136"/>
    </source>
</evidence>
<keyword evidence="3" id="KW-1133">Transmembrane helix</keyword>
<reference evidence="4" key="1">
    <citation type="submission" date="2021-01" db="EMBL/GenBank/DDBJ databases">
        <title>Genome public.</title>
        <authorList>
            <person name="Liu C."/>
            <person name="Sun Q."/>
        </authorList>
    </citation>
    <scope>NUCLEOTIDE SEQUENCE</scope>
    <source>
        <strain evidence="4">M6</strain>
    </source>
</reference>
<evidence type="ECO:0000256" key="3">
    <source>
        <dbReference type="SAM" id="Phobius"/>
    </source>
</evidence>
<evidence type="ECO:0000313" key="4">
    <source>
        <dbReference type="EMBL" id="MBK6087250.1"/>
    </source>
</evidence>
<protein>
    <submittedName>
        <fullName evidence="4">Spore germination protein</fullName>
    </submittedName>
</protein>
<dbReference type="PANTHER" id="PTHR22550">
    <property type="entry name" value="SPORE GERMINATION PROTEIN"/>
    <property type="match status" value="1"/>
</dbReference>
<feature type="non-terminal residue" evidence="4">
    <location>
        <position position="357"/>
    </location>
</feature>
<keyword evidence="5" id="KW-1185">Reference proteome</keyword>
<dbReference type="EMBL" id="JAEQMG010000015">
    <property type="protein sequence ID" value="MBK6087250.1"/>
    <property type="molecule type" value="Genomic_DNA"/>
</dbReference>
<dbReference type="Proteomes" id="UP000633365">
    <property type="component" value="Unassembled WGS sequence"/>
</dbReference>
<organism evidence="4 5">
    <name type="scientific">Ruminococcus difficilis</name>
    <dbReference type="NCBI Taxonomy" id="2763069"/>
    <lineage>
        <taxon>Bacteria</taxon>
        <taxon>Bacillati</taxon>
        <taxon>Bacillota</taxon>
        <taxon>Clostridia</taxon>
        <taxon>Eubacteriales</taxon>
        <taxon>Oscillospiraceae</taxon>
        <taxon>Ruminococcus</taxon>
    </lineage>
</organism>
<evidence type="ECO:0000313" key="5">
    <source>
        <dbReference type="Proteomes" id="UP000633365"/>
    </source>
</evidence>
<sequence length="357" mass="39444">MNYSINEIKLSLQSQFDNSADLSVRVFTLKSALKIQAAVITMEGLVDKEQLSQSVLNPLLTFDYGARDSAAVSVIAYSSVMASSDVIKLSSADEIVTYITSGFAVLMINGAEELYAVGVQGYSFRGVSEPESEVVQRGSREGFTEPLRVNMSMIRRRMKTPDLKFEQMTVGTDSKTQLMICYLQSQVSLDLLNKLKNRLSGCNLETVLASGYLSDYLEDNGSGSLFSGVGISERPDTVCGKLTEGRIAIIVDGTPAVMIVPHLFVEEFQSVDDYSNRTYYAAFIRLMKYLSFFVSVFLPGLYVALAQFHPEYFPTWLLINTSESLAQTPFPVTAEVLAITVVYEIMKEAGLRIPKSL</sequence>
<comment type="caution">
    <text evidence="4">The sequence shown here is derived from an EMBL/GenBank/DDBJ whole genome shotgun (WGS) entry which is preliminary data.</text>
</comment>
<accession>A0A934TZ05</accession>
<dbReference type="InterPro" id="IPR004995">
    <property type="entry name" value="Spore_Ger"/>
</dbReference>
<dbReference type="PANTHER" id="PTHR22550:SF5">
    <property type="entry name" value="LEUCINE ZIPPER PROTEIN 4"/>
    <property type="match status" value="1"/>
</dbReference>
<proteinExistence type="inferred from homology"/>
<evidence type="ECO:0000256" key="1">
    <source>
        <dbReference type="ARBA" id="ARBA00005278"/>
    </source>
</evidence>
<comment type="similarity">
    <text evidence="1">Belongs to the GerABKA family.</text>
</comment>